<feature type="signal peptide" evidence="1">
    <location>
        <begin position="1"/>
        <end position="20"/>
    </location>
</feature>
<organism evidence="2 3">
    <name type="scientific">Pseudomonas berkeleyensis</name>
    <dbReference type="NCBI Taxonomy" id="2726956"/>
    <lineage>
        <taxon>Bacteria</taxon>
        <taxon>Pseudomonadati</taxon>
        <taxon>Pseudomonadota</taxon>
        <taxon>Gammaproteobacteria</taxon>
        <taxon>Pseudomonadales</taxon>
        <taxon>Pseudomonadaceae</taxon>
        <taxon>Pseudomonas</taxon>
    </lineage>
</organism>
<proteinExistence type="predicted"/>
<dbReference type="Proteomes" id="UP000515276">
    <property type="component" value="Chromosome"/>
</dbReference>
<reference evidence="2 3" key="1">
    <citation type="journal article" date="2020" name="G3 (Bethesda)">
        <title>CeMbio - The Caenorhabditis elegans Microbiome Resource.</title>
        <authorList>
            <person name="Dirksen P."/>
            <person name="Assie A."/>
            <person name="Zimmermann J."/>
            <person name="Zhang F."/>
            <person name="Tietje A.M."/>
            <person name="Marsh S.A."/>
            <person name="Felix M.A."/>
            <person name="Shapira M."/>
            <person name="Kaleta C."/>
            <person name="Schulenburg H."/>
            <person name="Samuel B."/>
        </authorList>
    </citation>
    <scope>NUCLEOTIDE SEQUENCE [LARGE SCALE GENOMIC DNA]</scope>
    <source>
        <strain evidence="2 3">MSPm1</strain>
    </source>
</reference>
<sequence>MHKVWVAGAMLAVSLGTAQAQTLDLHGIGVSRDVPCKGLDVIVTGNGNQFRLTGDCGLVEVNGSEQQVSFGKAAGLVVTGVKNRIEAERVTGLEVSGSEHQIDTEVRGNDQQPAQIAIYGEGNVLDLNLSGPVQIEVNGLNQQLTWSGDEPQIETTGVEHRITQD</sequence>
<dbReference type="EMBL" id="CP059139">
    <property type="protein sequence ID" value="QMV63536.1"/>
    <property type="molecule type" value="Genomic_DNA"/>
</dbReference>
<gene>
    <name evidence="2" type="ORF">HS968_00345</name>
</gene>
<evidence type="ECO:0000256" key="1">
    <source>
        <dbReference type="SAM" id="SignalP"/>
    </source>
</evidence>
<name>A0A7G5DP61_9PSED</name>
<dbReference type="AlphaFoldDB" id="A0A7G5DP61"/>
<keyword evidence="1" id="KW-0732">Signal</keyword>
<dbReference type="Pfam" id="PF11259">
    <property type="entry name" value="DUF3060"/>
    <property type="match status" value="1"/>
</dbReference>
<evidence type="ECO:0000313" key="3">
    <source>
        <dbReference type="Proteomes" id="UP000515276"/>
    </source>
</evidence>
<protein>
    <submittedName>
        <fullName evidence="2">DUF3060 domain-containing protein</fullName>
    </submittedName>
</protein>
<accession>A0A7G5DP61</accession>
<dbReference type="InterPro" id="IPR021417">
    <property type="entry name" value="DUF3060"/>
</dbReference>
<evidence type="ECO:0000313" key="2">
    <source>
        <dbReference type="EMBL" id="QMV63536.1"/>
    </source>
</evidence>
<dbReference type="RefSeq" id="WP_182369608.1">
    <property type="nucleotide sequence ID" value="NZ_CP059139.1"/>
</dbReference>
<keyword evidence="3" id="KW-1185">Reference proteome</keyword>
<feature type="chain" id="PRO_5028870324" evidence="1">
    <location>
        <begin position="21"/>
        <end position="165"/>
    </location>
</feature>